<protein>
    <submittedName>
        <fullName evidence="1">Uncharacterized protein</fullName>
    </submittedName>
</protein>
<reference evidence="1" key="2">
    <citation type="submission" date="2021-10" db="EMBL/GenBank/DDBJ databases">
        <authorList>
            <person name="Piombo E."/>
        </authorList>
    </citation>
    <scope>NUCLEOTIDE SEQUENCE</scope>
</reference>
<gene>
    <name evidence="1" type="ORF">CRV2_00005236</name>
</gene>
<evidence type="ECO:0000313" key="1">
    <source>
        <dbReference type="EMBL" id="CAG9946354.1"/>
    </source>
</evidence>
<evidence type="ECO:0000313" key="2">
    <source>
        <dbReference type="Proteomes" id="UP000836387"/>
    </source>
</evidence>
<name>A0ACA9U0A6_BIOOC</name>
<sequence length="401" mass="46464">MASDLHPNVVQAAVPVPPTPPEPEDFHSDCSGPPTYWADWAEADEPVICTDDEDDRSSVISRDDPDLFPCPLSNAELQCLFYPLRMPSAGWRYLLEFGQEVKRLCSYVETHPDFSMRAIEYLRGPHDTGIRQSVIIRHYIKKRWERLGVWNHLWGIPGRLNSGMIDHTDFWWWDWERMYSIRDPDHPLRRMLRLRQGLRQGQAGPVPPHGTLASDASTREAEAFLLSRPFFMLRLEESEELQRMERSAEESWDEVKIVRERWYERNDWKVEWNDLDGEGNCLPGWTWPHENPESEVPPYEELNSMEDIEFTPSEADALEETDRYESNMASVDEMRLHGAMNLEVMRHYAMTRAIIRRGGMPTPEMVQLLRSMQQQLSGNGGGVAAWLCGQPLNPDDLTGRA</sequence>
<accession>A0ACA9U0A6</accession>
<dbReference type="Proteomes" id="UP000836387">
    <property type="component" value="Unassembled WGS sequence"/>
</dbReference>
<proteinExistence type="predicted"/>
<organism evidence="1 2">
    <name type="scientific">Clonostachys rosea f. rosea IK726</name>
    <dbReference type="NCBI Taxonomy" id="1349383"/>
    <lineage>
        <taxon>Eukaryota</taxon>
        <taxon>Fungi</taxon>
        <taxon>Dikarya</taxon>
        <taxon>Ascomycota</taxon>
        <taxon>Pezizomycotina</taxon>
        <taxon>Sordariomycetes</taxon>
        <taxon>Hypocreomycetidae</taxon>
        <taxon>Hypocreales</taxon>
        <taxon>Bionectriaceae</taxon>
        <taxon>Clonostachys</taxon>
    </lineage>
</organism>
<keyword evidence="2" id="KW-1185">Reference proteome</keyword>
<comment type="caution">
    <text evidence="1">The sequence shown here is derived from an EMBL/GenBank/DDBJ whole genome shotgun (WGS) entry which is preliminary data.</text>
</comment>
<reference evidence="1" key="1">
    <citation type="submission" date="2020-04" db="EMBL/GenBank/DDBJ databases">
        <authorList>
            <person name="Broberg M."/>
        </authorList>
    </citation>
    <scope>NUCLEOTIDE SEQUENCE</scope>
</reference>
<dbReference type="EMBL" id="CADEHS020000010">
    <property type="protein sequence ID" value="CAG9946354.1"/>
    <property type="molecule type" value="Genomic_DNA"/>
</dbReference>